<proteinExistence type="predicted"/>
<reference evidence="1 2" key="1">
    <citation type="journal article" date="2018" name="Front. Plant Sci.">
        <title>Red Clover (Trifolium pratense) and Zigzag Clover (T. medium) - A Picture of Genomic Similarities and Differences.</title>
        <authorList>
            <person name="Dluhosova J."/>
            <person name="Istvanek J."/>
            <person name="Nedelnik J."/>
            <person name="Repkova J."/>
        </authorList>
    </citation>
    <scope>NUCLEOTIDE SEQUENCE [LARGE SCALE GENOMIC DNA]</scope>
    <source>
        <strain evidence="2">cv. 10/8</strain>
        <tissue evidence="1">Leaf</tissue>
    </source>
</reference>
<evidence type="ECO:0000313" key="2">
    <source>
        <dbReference type="Proteomes" id="UP000265520"/>
    </source>
</evidence>
<dbReference type="AlphaFoldDB" id="A0A392P1N3"/>
<keyword evidence="2" id="KW-1185">Reference proteome</keyword>
<sequence>MGILLLLPKIGQEIVDGNKSDVADAFCFGGAPDVACVGVGVFGVEAVATDVASVGVGAFDVWVADDDV</sequence>
<protein>
    <submittedName>
        <fullName evidence="1">Uncharacterized protein</fullName>
    </submittedName>
</protein>
<name>A0A392P1N3_9FABA</name>
<accession>A0A392P1N3</accession>
<comment type="caution">
    <text evidence="1">The sequence shown here is derived from an EMBL/GenBank/DDBJ whole genome shotgun (WGS) entry which is preliminary data.</text>
</comment>
<dbReference type="Proteomes" id="UP000265520">
    <property type="component" value="Unassembled WGS sequence"/>
</dbReference>
<organism evidence="1 2">
    <name type="scientific">Trifolium medium</name>
    <dbReference type="NCBI Taxonomy" id="97028"/>
    <lineage>
        <taxon>Eukaryota</taxon>
        <taxon>Viridiplantae</taxon>
        <taxon>Streptophyta</taxon>
        <taxon>Embryophyta</taxon>
        <taxon>Tracheophyta</taxon>
        <taxon>Spermatophyta</taxon>
        <taxon>Magnoliopsida</taxon>
        <taxon>eudicotyledons</taxon>
        <taxon>Gunneridae</taxon>
        <taxon>Pentapetalae</taxon>
        <taxon>rosids</taxon>
        <taxon>fabids</taxon>
        <taxon>Fabales</taxon>
        <taxon>Fabaceae</taxon>
        <taxon>Papilionoideae</taxon>
        <taxon>50 kb inversion clade</taxon>
        <taxon>NPAAA clade</taxon>
        <taxon>Hologalegina</taxon>
        <taxon>IRL clade</taxon>
        <taxon>Trifolieae</taxon>
        <taxon>Trifolium</taxon>
    </lineage>
</organism>
<evidence type="ECO:0000313" key="1">
    <source>
        <dbReference type="EMBL" id="MCI05652.1"/>
    </source>
</evidence>
<dbReference type="EMBL" id="LXQA010059313">
    <property type="protein sequence ID" value="MCI05652.1"/>
    <property type="molecule type" value="Genomic_DNA"/>
</dbReference>